<evidence type="ECO:0000256" key="1">
    <source>
        <dbReference type="ARBA" id="ARBA00023157"/>
    </source>
</evidence>
<dbReference type="GO" id="GO:0030424">
    <property type="term" value="C:axon"/>
    <property type="evidence" value="ECO:0007669"/>
    <property type="project" value="TreeGrafter"/>
</dbReference>
<sequence>MFCTKENSSCGGRTDLNVALTSRTISSSTGLTSTPEIPGPCTEMTAIELEKYKDWRGFVIRGGLSPGSAYQFRVTSCNSQIGCSPHSSPPYGKCRGCSPHSSPCYGKCRGCSPHSSPPYVYYNMASAAPIYAPENLGGGGGGEGLLQIKWDPLPRSKWGSQSVSYIMYYRRQSEDEKNAQWEVVKTENTFYNKIVGLANYYLPYTVKVQAINPQGQGPNSTEVIVMSAERLPEIQPLFEDAEALNATSGVVYWTPIPNTRESARGAIGGYQINYWQEGPQCKGGGDLEAGATSVNIHGDVSEGIVVGLDPGSANCLNLQYYNAAEPSLYPEYVTVLSQGEESVRLFWKGVSSLPGEEAITGYSAWYWEVTENIRAAQVADFGLTQTGVIHGIEKDRIYRLRMLALSIGGNGTKSGDVFFTLGKSAATVPRVETCSLR</sequence>
<comment type="caution">
    <text evidence="3">The sequence shown here is derived from an EMBL/GenBank/DDBJ whole genome shotgun (WGS) entry which is preliminary data.</text>
</comment>
<dbReference type="Gene3D" id="2.60.40.10">
    <property type="entry name" value="Immunoglobulins"/>
    <property type="match status" value="3"/>
</dbReference>
<dbReference type="FunFam" id="2.60.40.10:FF:000035">
    <property type="entry name" value="Contactin 1"/>
    <property type="match status" value="1"/>
</dbReference>
<dbReference type="GO" id="GO:0098609">
    <property type="term" value="P:cell-cell adhesion"/>
    <property type="evidence" value="ECO:0007669"/>
    <property type="project" value="TreeGrafter"/>
</dbReference>
<dbReference type="GO" id="GO:0007411">
    <property type="term" value="P:axon guidance"/>
    <property type="evidence" value="ECO:0007669"/>
    <property type="project" value="TreeGrafter"/>
</dbReference>
<dbReference type="InterPro" id="IPR036116">
    <property type="entry name" value="FN3_sf"/>
</dbReference>
<feature type="domain" description="Fibronectin type-III" evidence="2">
    <location>
        <begin position="132"/>
        <end position="230"/>
    </location>
</feature>
<gene>
    <name evidence="3" type="ORF">ElyMa_006393900</name>
</gene>
<reference evidence="3 4" key="1">
    <citation type="journal article" date="2021" name="Elife">
        <title>Chloroplast acquisition without the gene transfer in kleptoplastic sea slugs, Plakobranchus ocellatus.</title>
        <authorList>
            <person name="Maeda T."/>
            <person name="Takahashi S."/>
            <person name="Yoshida T."/>
            <person name="Shimamura S."/>
            <person name="Takaki Y."/>
            <person name="Nagai Y."/>
            <person name="Toyoda A."/>
            <person name="Suzuki Y."/>
            <person name="Arimoto A."/>
            <person name="Ishii H."/>
            <person name="Satoh N."/>
            <person name="Nishiyama T."/>
            <person name="Hasebe M."/>
            <person name="Maruyama T."/>
            <person name="Minagawa J."/>
            <person name="Obokata J."/>
            <person name="Shigenobu S."/>
        </authorList>
    </citation>
    <scope>NUCLEOTIDE SEQUENCE [LARGE SCALE GENOMIC DNA]</scope>
</reference>
<organism evidence="3 4">
    <name type="scientific">Elysia marginata</name>
    <dbReference type="NCBI Taxonomy" id="1093978"/>
    <lineage>
        <taxon>Eukaryota</taxon>
        <taxon>Metazoa</taxon>
        <taxon>Spiralia</taxon>
        <taxon>Lophotrochozoa</taxon>
        <taxon>Mollusca</taxon>
        <taxon>Gastropoda</taxon>
        <taxon>Heterobranchia</taxon>
        <taxon>Euthyneura</taxon>
        <taxon>Panpulmonata</taxon>
        <taxon>Sacoglossa</taxon>
        <taxon>Placobranchoidea</taxon>
        <taxon>Plakobranchidae</taxon>
        <taxon>Elysia</taxon>
    </lineage>
</organism>
<dbReference type="AlphaFoldDB" id="A0AAV4HRX6"/>
<name>A0AAV4HRX6_9GAST</name>
<dbReference type="Proteomes" id="UP000762676">
    <property type="component" value="Unassembled WGS sequence"/>
</dbReference>
<dbReference type="PANTHER" id="PTHR44170:SF6">
    <property type="entry name" value="CONTACTIN"/>
    <property type="match status" value="1"/>
</dbReference>
<keyword evidence="4" id="KW-1185">Reference proteome</keyword>
<dbReference type="SMART" id="SM00060">
    <property type="entry name" value="FN3"/>
    <property type="match status" value="4"/>
</dbReference>
<accession>A0AAV4HRX6</accession>
<proteinExistence type="predicted"/>
<dbReference type="PANTHER" id="PTHR44170">
    <property type="entry name" value="PROTEIN SIDEKICK"/>
    <property type="match status" value="1"/>
</dbReference>
<keyword evidence="1" id="KW-1015">Disulfide bond</keyword>
<evidence type="ECO:0000313" key="3">
    <source>
        <dbReference type="EMBL" id="GFS00241.1"/>
    </source>
</evidence>
<evidence type="ECO:0000259" key="2">
    <source>
        <dbReference type="PROSITE" id="PS50853"/>
    </source>
</evidence>
<feature type="domain" description="Fibronectin type-III" evidence="2">
    <location>
        <begin position="329"/>
        <end position="424"/>
    </location>
</feature>
<dbReference type="InterPro" id="IPR013783">
    <property type="entry name" value="Ig-like_fold"/>
</dbReference>
<protein>
    <submittedName>
        <fullName evidence="3">Contactin</fullName>
    </submittedName>
</protein>
<evidence type="ECO:0000313" key="4">
    <source>
        <dbReference type="Proteomes" id="UP000762676"/>
    </source>
</evidence>
<dbReference type="GO" id="GO:0005886">
    <property type="term" value="C:plasma membrane"/>
    <property type="evidence" value="ECO:0007669"/>
    <property type="project" value="TreeGrafter"/>
</dbReference>
<dbReference type="InterPro" id="IPR003961">
    <property type="entry name" value="FN3_dom"/>
</dbReference>
<dbReference type="EMBL" id="BMAT01012840">
    <property type="protein sequence ID" value="GFS00241.1"/>
    <property type="molecule type" value="Genomic_DNA"/>
</dbReference>
<dbReference type="CDD" id="cd00063">
    <property type="entry name" value="FN3"/>
    <property type="match status" value="2"/>
</dbReference>
<dbReference type="SUPFAM" id="SSF49265">
    <property type="entry name" value="Fibronectin type III"/>
    <property type="match status" value="2"/>
</dbReference>
<dbReference type="PROSITE" id="PS50853">
    <property type="entry name" value="FN3"/>
    <property type="match status" value="2"/>
</dbReference>